<dbReference type="Pfam" id="PF02230">
    <property type="entry name" value="Abhydrolase_2"/>
    <property type="match status" value="1"/>
</dbReference>
<dbReference type="RefSeq" id="XP_001024735.2">
    <property type="nucleotide sequence ID" value="XM_001024735.2"/>
</dbReference>
<evidence type="ECO:0000256" key="1">
    <source>
        <dbReference type="ARBA" id="ARBA00006499"/>
    </source>
</evidence>
<dbReference type="InterPro" id="IPR050565">
    <property type="entry name" value="LYPA1-2/EST-like"/>
</dbReference>
<dbReference type="GO" id="GO:0008474">
    <property type="term" value="F:palmitoyl-(protein) hydrolase activity"/>
    <property type="evidence" value="ECO:0007669"/>
    <property type="project" value="TreeGrafter"/>
</dbReference>
<dbReference type="GeneID" id="7823135"/>
<name>I7MIJ4_TETTS</name>
<dbReference type="STRING" id="312017.I7MIJ4"/>
<dbReference type="GO" id="GO:0052689">
    <property type="term" value="F:carboxylic ester hydrolase activity"/>
    <property type="evidence" value="ECO:0007669"/>
    <property type="project" value="TreeGrafter"/>
</dbReference>
<evidence type="ECO:0000259" key="3">
    <source>
        <dbReference type="Pfam" id="PF02230"/>
    </source>
</evidence>
<dbReference type="EMBL" id="GG662448">
    <property type="protein sequence ID" value="EAS04490.2"/>
    <property type="molecule type" value="Genomic_DNA"/>
</dbReference>
<dbReference type="PANTHER" id="PTHR10655">
    <property type="entry name" value="LYSOPHOSPHOLIPASE-RELATED"/>
    <property type="match status" value="1"/>
</dbReference>
<dbReference type="InParanoid" id="I7MIJ4"/>
<feature type="domain" description="Phospholipase/carboxylesterase/thioesterase" evidence="3">
    <location>
        <begin position="24"/>
        <end position="220"/>
    </location>
</feature>
<evidence type="ECO:0000313" key="5">
    <source>
        <dbReference type="Proteomes" id="UP000009168"/>
    </source>
</evidence>
<reference evidence="5" key="1">
    <citation type="journal article" date="2006" name="PLoS Biol.">
        <title>Macronuclear genome sequence of the ciliate Tetrahymena thermophila, a model eukaryote.</title>
        <authorList>
            <person name="Eisen J.A."/>
            <person name="Coyne R.S."/>
            <person name="Wu M."/>
            <person name="Wu D."/>
            <person name="Thiagarajan M."/>
            <person name="Wortman J.R."/>
            <person name="Badger J.H."/>
            <person name="Ren Q."/>
            <person name="Amedeo P."/>
            <person name="Jones K.M."/>
            <person name="Tallon L.J."/>
            <person name="Delcher A.L."/>
            <person name="Salzberg S.L."/>
            <person name="Silva J.C."/>
            <person name="Haas B.J."/>
            <person name="Majoros W.H."/>
            <person name="Farzad M."/>
            <person name="Carlton J.M."/>
            <person name="Smith R.K. Jr."/>
            <person name="Garg J."/>
            <person name="Pearlman R.E."/>
            <person name="Karrer K.M."/>
            <person name="Sun L."/>
            <person name="Manning G."/>
            <person name="Elde N.C."/>
            <person name="Turkewitz A.P."/>
            <person name="Asai D.J."/>
            <person name="Wilkes D.E."/>
            <person name="Wang Y."/>
            <person name="Cai H."/>
            <person name="Collins K."/>
            <person name="Stewart B.A."/>
            <person name="Lee S.R."/>
            <person name="Wilamowska K."/>
            <person name="Weinberg Z."/>
            <person name="Ruzzo W.L."/>
            <person name="Wloga D."/>
            <person name="Gaertig J."/>
            <person name="Frankel J."/>
            <person name="Tsao C.-C."/>
            <person name="Gorovsky M.A."/>
            <person name="Keeling P.J."/>
            <person name="Waller R.F."/>
            <person name="Patron N.J."/>
            <person name="Cherry J.M."/>
            <person name="Stover N.A."/>
            <person name="Krieger C.J."/>
            <person name="del Toro C."/>
            <person name="Ryder H.F."/>
            <person name="Williamson S.C."/>
            <person name="Barbeau R.A."/>
            <person name="Hamilton E.P."/>
            <person name="Orias E."/>
        </authorList>
    </citation>
    <scope>NUCLEOTIDE SEQUENCE [LARGE SCALE GENOMIC DNA]</scope>
    <source>
        <strain evidence="5">SB210</strain>
    </source>
</reference>
<keyword evidence="5" id="KW-1185">Reference proteome</keyword>
<evidence type="ECO:0000256" key="2">
    <source>
        <dbReference type="ARBA" id="ARBA00022801"/>
    </source>
</evidence>
<dbReference type="PANTHER" id="PTHR10655:SF17">
    <property type="entry name" value="LYSOPHOSPHOLIPASE-LIKE PROTEIN 1"/>
    <property type="match status" value="1"/>
</dbReference>
<dbReference type="OrthoDB" id="2418081at2759"/>
<dbReference type="ESTHER" id="tetts-q249e3">
    <property type="family name" value="LYsophospholipase_carboxylesterase"/>
</dbReference>
<accession>I7MIJ4</accession>
<dbReference type="KEGG" id="tet:TTHERM_00616650"/>
<dbReference type="AlphaFoldDB" id="I7MIJ4"/>
<sequence length="235" mass="27126">MDNSFQDYKISINEKGEVVILPFDGKYDYVLVFIHGLNCFPVSFLKTFLSEPLKSATKNFKIVIPIAPVRKVTSRNIEAISWFDIKTYERSFERPFDEAFSSQEVQESFQQLKLVIEQEAKLLNGDYKKIFISGFSQGCGMSIYTAYGLEHDVGGVVGLAGYFFEITKYDKQRNIPTLILHGQKDNLRIWEEVKKSYEKFQGSDKVILVQEMAHEVESLEARKLFAEFLIKQTKL</sequence>
<evidence type="ECO:0000313" key="4">
    <source>
        <dbReference type="EMBL" id="EAS04490.2"/>
    </source>
</evidence>
<dbReference type="InterPro" id="IPR029058">
    <property type="entry name" value="AB_hydrolase_fold"/>
</dbReference>
<protein>
    <submittedName>
        <fullName evidence="4">Phospholipase carboxylesterase family protein</fullName>
    </submittedName>
</protein>
<dbReference type="SUPFAM" id="SSF53474">
    <property type="entry name" value="alpha/beta-Hydrolases"/>
    <property type="match status" value="1"/>
</dbReference>
<keyword evidence="2" id="KW-0378">Hydrolase</keyword>
<dbReference type="InterPro" id="IPR003140">
    <property type="entry name" value="PLipase/COase/thioEstase"/>
</dbReference>
<dbReference type="Gene3D" id="3.40.50.1820">
    <property type="entry name" value="alpha/beta hydrolase"/>
    <property type="match status" value="1"/>
</dbReference>
<organism evidence="4 5">
    <name type="scientific">Tetrahymena thermophila (strain SB210)</name>
    <dbReference type="NCBI Taxonomy" id="312017"/>
    <lineage>
        <taxon>Eukaryota</taxon>
        <taxon>Sar</taxon>
        <taxon>Alveolata</taxon>
        <taxon>Ciliophora</taxon>
        <taxon>Intramacronucleata</taxon>
        <taxon>Oligohymenophorea</taxon>
        <taxon>Hymenostomatida</taxon>
        <taxon>Tetrahymenina</taxon>
        <taxon>Tetrahymenidae</taxon>
        <taxon>Tetrahymena</taxon>
    </lineage>
</organism>
<comment type="similarity">
    <text evidence="1">Belongs to the AB hydrolase superfamily. AB hydrolase 2 family.</text>
</comment>
<dbReference type="Proteomes" id="UP000009168">
    <property type="component" value="Unassembled WGS sequence"/>
</dbReference>
<dbReference type="eggNOG" id="KOG2112">
    <property type="taxonomic scope" value="Eukaryota"/>
</dbReference>
<proteinExistence type="inferred from homology"/>
<dbReference type="GO" id="GO:0005737">
    <property type="term" value="C:cytoplasm"/>
    <property type="evidence" value="ECO:0007669"/>
    <property type="project" value="TreeGrafter"/>
</dbReference>
<gene>
    <name evidence="4" type="ORF">TTHERM_00616650</name>
</gene>